<dbReference type="NCBIfam" id="TIGR00068">
    <property type="entry name" value="glyox_I"/>
    <property type="match status" value="1"/>
</dbReference>
<dbReference type="Pfam" id="PF00903">
    <property type="entry name" value="Glyoxalase"/>
    <property type="match status" value="2"/>
</dbReference>
<feature type="binding site" evidence="4">
    <location>
        <position position="108"/>
    </location>
    <ligand>
        <name>Zn(2+)</name>
        <dbReference type="ChEBI" id="CHEBI:29105"/>
        <note>ligand shared between dimeric partners</note>
    </ligand>
</feature>
<dbReference type="InterPro" id="IPR004360">
    <property type="entry name" value="Glyas_Fos-R_dOase_dom"/>
</dbReference>
<comment type="cofactor">
    <cofactor evidence="4">
        <name>Zn(2+)</name>
        <dbReference type="ChEBI" id="CHEBI:29105"/>
    </cofactor>
    <text evidence="4">Binds 1 zinc ion per subunit. In the homodimer, two zinc ions are bound between subunits.</text>
</comment>
<name>A0AAW1P499_9CHLO</name>
<protein>
    <recommendedName>
        <fullName evidence="1">Glyoxalase I</fullName>
    </recommendedName>
</protein>
<dbReference type="GO" id="GO:0005737">
    <property type="term" value="C:cytoplasm"/>
    <property type="evidence" value="ECO:0007669"/>
    <property type="project" value="TreeGrafter"/>
</dbReference>
<evidence type="ECO:0000256" key="4">
    <source>
        <dbReference type="PIRSR" id="PIRSR604361-3"/>
    </source>
</evidence>
<accession>A0AAW1P499</accession>
<dbReference type="Proteomes" id="UP001465755">
    <property type="component" value="Unassembled WGS sequence"/>
</dbReference>
<dbReference type="PANTHER" id="PTHR46036">
    <property type="entry name" value="LACTOYLGLUTATHIONE LYASE"/>
    <property type="match status" value="1"/>
</dbReference>
<comment type="caution">
    <text evidence="6">The sequence shown here is derived from an EMBL/GenBank/DDBJ whole genome shotgun (WGS) entry which is preliminary data.</text>
</comment>
<keyword evidence="4" id="KW-0479">Metal-binding</keyword>
<sequence>MTSVFSSIHCNRLHAPATGLLRGRPSPAVRTRSRRMSAHANADLSNWAKEDDRRMLHAVYRVGDMDKTIEYYKKHFGMKQIRYRDIPEEKYTNAFLGFGSEDKNFALELTKNYGVDSYNLGSGFGHFALRVPDVYKTVESIKKAGGKVTRDAGPVKGGKSVIAFVEDPTGYKWEIIGGEEGNIREPIAQVMLRVTDLDASIKYYTECLGCTLLRKTDNESQKYSLAFLGYGEEKQNLVFELTYNWGDQKYEDFLGGGYAQVAISTKDVYKTAEAIKANGGKITRDPGPLPGLNTKITATTDPDGWKVVFVDLADFLAEL</sequence>
<dbReference type="EMBL" id="JALJOQ010000046">
    <property type="protein sequence ID" value="KAK9805060.1"/>
    <property type="molecule type" value="Genomic_DNA"/>
</dbReference>
<feature type="binding site" evidence="4">
    <location>
        <position position="174"/>
    </location>
    <ligand>
        <name>Zn(2+)</name>
        <dbReference type="ChEBI" id="CHEBI:29105"/>
        <note>ligand shared between dimeric partners</note>
    </ligand>
</feature>
<evidence type="ECO:0000313" key="6">
    <source>
        <dbReference type="EMBL" id="KAK9805060.1"/>
    </source>
</evidence>
<reference evidence="6 7" key="1">
    <citation type="journal article" date="2024" name="Nat. Commun.">
        <title>Phylogenomics reveals the evolutionary origins of lichenization in chlorophyte algae.</title>
        <authorList>
            <person name="Puginier C."/>
            <person name="Libourel C."/>
            <person name="Otte J."/>
            <person name="Skaloud P."/>
            <person name="Haon M."/>
            <person name="Grisel S."/>
            <person name="Petersen M."/>
            <person name="Berrin J.G."/>
            <person name="Delaux P.M."/>
            <person name="Dal Grande F."/>
            <person name="Keller J."/>
        </authorList>
    </citation>
    <scope>NUCLEOTIDE SEQUENCE [LARGE SCALE GENOMIC DNA]</scope>
    <source>
        <strain evidence="6 7">SAG 2036</strain>
    </source>
</reference>
<evidence type="ECO:0000313" key="7">
    <source>
        <dbReference type="Proteomes" id="UP001465755"/>
    </source>
</evidence>
<feature type="active site" description="Proton donor/acceptor" evidence="3">
    <location>
        <position position="174"/>
    </location>
</feature>
<dbReference type="GO" id="GO:0004462">
    <property type="term" value="F:lactoylglutathione lyase activity"/>
    <property type="evidence" value="ECO:0007669"/>
    <property type="project" value="UniProtKB-EC"/>
</dbReference>
<evidence type="ECO:0000256" key="2">
    <source>
        <dbReference type="ARBA" id="ARBA00048273"/>
    </source>
</evidence>
<comment type="catalytic activity">
    <reaction evidence="2">
        <text>(R)-S-lactoylglutathione = methylglyoxal + glutathione</text>
        <dbReference type="Rhea" id="RHEA:19069"/>
        <dbReference type="ChEBI" id="CHEBI:17158"/>
        <dbReference type="ChEBI" id="CHEBI:57474"/>
        <dbReference type="ChEBI" id="CHEBI:57925"/>
        <dbReference type="EC" id="4.4.1.5"/>
    </reaction>
</comment>
<dbReference type="Gene3D" id="3.10.180.10">
    <property type="entry name" value="2,3-Dihydroxybiphenyl 1,2-Dioxygenase, domain 1"/>
    <property type="match status" value="2"/>
</dbReference>
<gene>
    <name evidence="6" type="ORF">WJX73_009319</name>
</gene>
<evidence type="ECO:0000259" key="5">
    <source>
        <dbReference type="PROSITE" id="PS51819"/>
    </source>
</evidence>
<dbReference type="GO" id="GO:0019243">
    <property type="term" value="P:methylglyoxal catabolic process to D-lactate via S-lactoyl-glutathione"/>
    <property type="evidence" value="ECO:0007669"/>
    <property type="project" value="TreeGrafter"/>
</dbReference>
<feature type="domain" description="VOC" evidence="5">
    <location>
        <begin position="186"/>
        <end position="312"/>
    </location>
</feature>
<dbReference type="InterPro" id="IPR037523">
    <property type="entry name" value="VOC_core"/>
</dbReference>
<dbReference type="InterPro" id="IPR029068">
    <property type="entry name" value="Glyas_Bleomycin-R_OHBP_Dase"/>
</dbReference>
<feature type="domain" description="VOC" evidence="5">
    <location>
        <begin position="54"/>
        <end position="178"/>
    </location>
</feature>
<evidence type="ECO:0000256" key="3">
    <source>
        <dbReference type="PIRSR" id="PIRSR604361-1"/>
    </source>
</evidence>
<dbReference type="GO" id="GO:0046872">
    <property type="term" value="F:metal ion binding"/>
    <property type="evidence" value="ECO:0007669"/>
    <property type="project" value="UniProtKB-KW"/>
</dbReference>
<dbReference type="PANTHER" id="PTHR46036:SF2">
    <property type="entry name" value="LACTOYLGLUTATHIONE LYASE GLX1"/>
    <property type="match status" value="1"/>
</dbReference>
<dbReference type="SUPFAM" id="SSF54593">
    <property type="entry name" value="Glyoxalase/Bleomycin resistance protein/Dihydroxybiphenyl dioxygenase"/>
    <property type="match status" value="2"/>
</dbReference>
<dbReference type="PROSITE" id="PS51819">
    <property type="entry name" value="VOC"/>
    <property type="match status" value="2"/>
</dbReference>
<keyword evidence="7" id="KW-1185">Reference proteome</keyword>
<dbReference type="AlphaFoldDB" id="A0AAW1P499"/>
<proteinExistence type="predicted"/>
<organism evidence="6 7">
    <name type="scientific">Symbiochloris irregularis</name>
    <dbReference type="NCBI Taxonomy" id="706552"/>
    <lineage>
        <taxon>Eukaryota</taxon>
        <taxon>Viridiplantae</taxon>
        <taxon>Chlorophyta</taxon>
        <taxon>core chlorophytes</taxon>
        <taxon>Trebouxiophyceae</taxon>
        <taxon>Trebouxiales</taxon>
        <taxon>Trebouxiaceae</taxon>
        <taxon>Symbiochloris</taxon>
    </lineage>
</organism>
<feature type="binding site" evidence="4">
    <location>
        <position position="126"/>
    </location>
    <ligand>
        <name>Zn(2+)</name>
        <dbReference type="ChEBI" id="CHEBI:29105"/>
        <note>ligand shared between dimeric partners</note>
    </ligand>
</feature>
<keyword evidence="4" id="KW-0862">Zinc</keyword>
<dbReference type="InterPro" id="IPR004361">
    <property type="entry name" value="Glyoxalase_1"/>
</dbReference>
<evidence type="ECO:0000256" key="1">
    <source>
        <dbReference type="ARBA" id="ARBA00030537"/>
    </source>
</evidence>